<protein>
    <recommendedName>
        <fullName evidence="3">Phage portal protein, putative, A118 family</fullName>
    </recommendedName>
</protein>
<reference evidence="1 2" key="1">
    <citation type="submission" date="2017-06" db="EMBL/GenBank/DDBJ databases">
        <authorList>
            <person name="Kim H.J."/>
            <person name="Triplett B.A."/>
        </authorList>
    </citation>
    <scope>NUCLEOTIDE SEQUENCE [LARGE SCALE GENOMIC DNA]</scope>
    <source>
        <strain evidence="1 2">DSM 44272</strain>
    </source>
</reference>
<proteinExistence type="predicted"/>
<gene>
    <name evidence="1" type="ORF">SAMN06272737_10376</name>
</gene>
<evidence type="ECO:0000313" key="1">
    <source>
        <dbReference type="EMBL" id="SNR32983.1"/>
    </source>
</evidence>
<evidence type="ECO:0008006" key="3">
    <source>
        <dbReference type="Google" id="ProtNLM"/>
    </source>
</evidence>
<dbReference type="OrthoDB" id="3268708at2"/>
<accession>A0A238VH23</accession>
<dbReference type="EMBL" id="FZNO01000003">
    <property type="protein sequence ID" value="SNR32983.1"/>
    <property type="molecule type" value="Genomic_DNA"/>
</dbReference>
<dbReference type="Proteomes" id="UP000198403">
    <property type="component" value="Unassembled WGS sequence"/>
</dbReference>
<sequence length="533" mass="57725">MPLPQSTASTPWPPADIAPYVKDQAAWAAWWSGDTGKLADTTQGGGTTGRRSFWSRRKIGPDSTRATAQLHATLAADIASTSADLLFGEPPDLLIPDVGLARAYERRAAGSGGEGELAAWPADSRLTTADTVAAQDRLDELADTLGLANRLLEAGEVCAATGGVYLRPLWDKAAADHPILTVVDPDRAIPDFRYGILHAVTFVEEVHREGGEVWRHLERHEPGVILHGLYVGTGVTLGRQVALTDHPATQGFMPEVALPVEVTGGKPGIMPRFVPNVLPNRKHRKYPIGRSDYAGCEPFLDALDEAWTSWMRDLRLGQARLMVPDEFLTPVGARPGQTTGAARGFDVDQELLTGLNMADLTGLTGKDAITQVQFDIRVEQHERTTVALTEHIISTAGYSPQTFGLQIEGRAESGTALRIREGKTWRTQGRKQRYWAPELSASCETLLALDRVVFGRPTPVARPVIGWQELADDPQGTAQWVNTLAAARAASIETRVRLAQPGLDDDQVAQEVARIKEEDGMGLPDPVPGLEIP</sequence>
<dbReference type="RefSeq" id="WP_089335225.1">
    <property type="nucleotide sequence ID" value="NZ_FZNO01000003.1"/>
</dbReference>
<organism evidence="1 2">
    <name type="scientific">Blastococcus mobilis</name>
    <dbReference type="NCBI Taxonomy" id="1938746"/>
    <lineage>
        <taxon>Bacteria</taxon>
        <taxon>Bacillati</taxon>
        <taxon>Actinomycetota</taxon>
        <taxon>Actinomycetes</taxon>
        <taxon>Geodermatophilales</taxon>
        <taxon>Geodermatophilaceae</taxon>
        <taxon>Blastococcus</taxon>
    </lineage>
</organism>
<name>A0A238VH23_9ACTN</name>
<keyword evidence="2" id="KW-1185">Reference proteome</keyword>
<evidence type="ECO:0000313" key="2">
    <source>
        <dbReference type="Proteomes" id="UP000198403"/>
    </source>
</evidence>
<dbReference type="AlphaFoldDB" id="A0A238VH23"/>